<evidence type="ECO:0000313" key="3">
    <source>
        <dbReference type="EMBL" id="HAH7771285.1"/>
    </source>
</evidence>
<accession>A0A061YHU4</accession>
<dbReference type="Proteomes" id="UP000843571">
    <property type="component" value="Unassembled WGS sequence"/>
</dbReference>
<evidence type="ECO:0000313" key="5">
    <source>
        <dbReference type="EMBL" id="WLM96795.1"/>
    </source>
</evidence>
<dbReference type="EMBL" id="DABBJX010000014">
    <property type="protein sequence ID" value="HAH4525148.1"/>
    <property type="molecule type" value="Genomic_DNA"/>
</dbReference>
<reference evidence="4 6" key="2">
    <citation type="submission" date="2019-01" db="EMBL/GenBank/DDBJ databases">
        <title>Genomic analysis of febrile catheter-associated UTI E. coli isolates.</title>
        <authorList>
            <person name="Potter R."/>
            <person name="Zou Z."/>
            <person name="Henderson J."/>
            <person name="Dantas G."/>
        </authorList>
    </citation>
    <scope>NUCLEOTIDE SEQUENCE [LARGE SCALE GENOMIC DNA]</scope>
    <source>
        <strain evidence="4 6">29_CAASB</strain>
    </source>
</reference>
<reference evidence="2" key="1">
    <citation type="journal article" date="2018" name="Genome Biol.">
        <title>SKESA: strategic k-mer extension for scrupulous assemblies.</title>
        <authorList>
            <person name="Souvorov A."/>
            <person name="Agarwala R."/>
            <person name="Lipman D.J."/>
        </authorList>
    </citation>
    <scope>NUCLEOTIDE SEQUENCE [LARGE SCALE GENOMIC DNA]</scope>
    <source>
        <strain evidence="3">C0382</strain>
        <strain evidence="2">EC00763</strain>
    </source>
</reference>
<dbReference type="EMBL" id="ABONVU020000024">
    <property type="protein sequence ID" value="EMJ5256481.1"/>
    <property type="molecule type" value="Genomic_DNA"/>
</dbReference>
<dbReference type="RefSeq" id="WP_001531417.1">
    <property type="nucleotide sequence ID" value="NZ_AP018784.2"/>
</dbReference>
<dbReference type="Proteomes" id="UP001180189">
    <property type="component" value="Chromosome"/>
</dbReference>
<dbReference type="AlphaFoldDB" id="A0A061YHU4"/>
<organism evidence="4 6">
    <name type="scientific">Escherichia coli</name>
    <dbReference type="NCBI Taxonomy" id="562"/>
    <lineage>
        <taxon>Bacteria</taxon>
        <taxon>Pseudomonadati</taxon>
        <taxon>Pseudomonadota</taxon>
        <taxon>Gammaproteobacteria</taxon>
        <taxon>Enterobacterales</taxon>
        <taxon>Enterobacteriaceae</taxon>
        <taxon>Escherichia</taxon>
    </lineage>
</organism>
<dbReference type="EMBL" id="CP107128">
    <property type="protein sequence ID" value="WLM96795.1"/>
    <property type="molecule type" value="Genomic_DNA"/>
</dbReference>
<dbReference type="EMBL" id="SCJN01000297">
    <property type="protein sequence ID" value="RXD09470.1"/>
    <property type="molecule type" value="Genomic_DNA"/>
</dbReference>
<name>A0A061YHU4_ECOLX</name>
<dbReference type="Proteomes" id="UP001285616">
    <property type="component" value="Unassembled WGS sequence"/>
</dbReference>
<evidence type="ECO:0000313" key="6">
    <source>
        <dbReference type="Proteomes" id="UP000288730"/>
    </source>
</evidence>
<reference evidence="2" key="3">
    <citation type="submission" date="2019-12" db="EMBL/GenBank/DDBJ databases">
        <authorList>
            <consortium name="NCBI Pathogen Detection Project"/>
        </authorList>
    </citation>
    <scope>NUCLEOTIDE SEQUENCE</scope>
    <source>
        <strain evidence="3">C0382</strain>
        <strain evidence="2">EC00763</strain>
    </source>
</reference>
<evidence type="ECO:0000313" key="1">
    <source>
        <dbReference type="EMBL" id="EMJ5256481.1"/>
    </source>
</evidence>
<proteinExistence type="predicted"/>
<dbReference type="EMBL" id="DABCJL010000016">
    <property type="protein sequence ID" value="HAH7771285.1"/>
    <property type="molecule type" value="Genomic_DNA"/>
</dbReference>
<reference evidence="5" key="4">
    <citation type="journal article" date="2023" name="Microorganisms">
        <title>Comparative Genomic Analysis of ST131 Subclade C2 of ESBL-Producing E. coli Isolates from Patients with Recurrent and Sporadic Urinary Tract Infections.</title>
        <authorList>
            <person name="Jaen-Luchoro D."/>
            <person name="Kahnamouei A."/>
            <person name="Yazdanshenas S."/>
            <person name="Lindblom A."/>
            <person name="Samuelsson E."/>
            <person name="Ahren C."/>
            <person name="Karami N."/>
        </authorList>
    </citation>
    <scope>NUCLEOTIDE SEQUENCE</scope>
    <source>
        <strain evidence="5">S7</strain>
    </source>
</reference>
<dbReference type="Proteomes" id="UP000288730">
    <property type="component" value="Unassembled WGS sequence"/>
</dbReference>
<evidence type="ECO:0000313" key="2">
    <source>
        <dbReference type="EMBL" id="HAH4525148.1"/>
    </source>
</evidence>
<reference evidence="1" key="5">
    <citation type="submission" date="2024-02" db="EMBL/GenBank/DDBJ databases">
        <authorList>
            <consortium name="Clinical and Environmental Microbiology Branch: Whole genome sequencing antimicrobial resistance pathogens in the healthcare setting"/>
        </authorList>
    </citation>
    <scope>NUCLEOTIDE SEQUENCE</scope>
    <source>
        <strain evidence="1">1924188</strain>
    </source>
</reference>
<evidence type="ECO:0000313" key="4">
    <source>
        <dbReference type="EMBL" id="RXD09470.1"/>
    </source>
</evidence>
<protein>
    <submittedName>
        <fullName evidence="4">Uncharacterized protein</fullName>
    </submittedName>
</protein>
<sequence length="182" mass="21205">MKTYHLSSANRSAEHYIMFSYGVSLRLSNYLFNSKPVARDFFKHLKGTTQRGLTDKHLDNLDYFKGLGAYHIVSKRFVEAMKSYLKEDVTFHAMQVSGRNTSHDLYLLQVNKTLPIIKETSFDLNNDRVFSPPIFKKNHDISFLIAREENVLMNHIVIVSDEFVSLCARHQLKINFRQTLTE</sequence>
<gene>
    <name evidence="4" type="ORF">EPS76_23650</name>
    <name evidence="2" type="ORF">GRC73_14165</name>
    <name evidence="3" type="ORF">HIE29_004818</name>
    <name evidence="5" type="ORF">OGM49_04525</name>
    <name evidence="1" type="ORF">R8O40_004814</name>
</gene>